<accession>A0AAD3D7M6</accession>
<dbReference type="InterPro" id="IPR013730">
    <property type="entry name" value="Fyv7/TAP26"/>
</dbReference>
<name>A0AAD3D7M6_9STRA</name>
<evidence type="ECO:0000313" key="2">
    <source>
        <dbReference type="EMBL" id="GFH59233.1"/>
    </source>
</evidence>
<organism evidence="2 3">
    <name type="scientific">Chaetoceros tenuissimus</name>
    <dbReference type="NCBI Taxonomy" id="426638"/>
    <lineage>
        <taxon>Eukaryota</taxon>
        <taxon>Sar</taxon>
        <taxon>Stramenopiles</taxon>
        <taxon>Ochrophyta</taxon>
        <taxon>Bacillariophyta</taxon>
        <taxon>Coscinodiscophyceae</taxon>
        <taxon>Chaetocerotophycidae</taxon>
        <taxon>Chaetocerotales</taxon>
        <taxon>Chaetocerotaceae</taxon>
        <taxon>Chaetoceros</taxon>
    </lineage>
</organism>
<reference evidence="2 3" key="1">
    <citation type="journal article" date="2021" name="Sci. Rep.">
        <title>The genome of the diatom Chaetoceros tenuissimus carries an ancient integrated fragment of an extant virus.</title>
        <authorList>
            <person name="Hongo Y."/>
            <person name="Kimura K."/>
            <person name="Takaki Y."/>
            <person name="Yoshida Y."/>
            <person name="Baba S."/>
            <person name="Kobayashi G."/>
            <person name="Nagasaki K."/>
            <person name="Hano T."/>
            <person name="Tomaru Y."/>
        </authorList>
    </citation>
    <scope>NUCLEOTIDE SEQUENCE [LARGE SCALE GENOMIC DNA]</scope>
    <source>
        <strain evidence="2 3">NIES-3715</strain>
    </source>
</reference>
<sequence>MASRKRDRNDEEPRRKANSVISLTQFAHSKSKGTRKAIEKYKQKKQAKFNHNAQLLKQYKKVMKKEGFEAGKGASRKRNKDDNDEDGERSLKKRVKADPFAKAKRKAEQAQLDSEKRVIKREEQKKKQSEKEKQKKLRARKLSKRTKKGQPIMKNMIGDMLEKIKSDIAK</sequence>
<proteinExistence type="predicted"/>
<feature type="compositionally biased region" description="Basic and acidic residues" evidence="1">
    <location>
        <begin position="113"/>
        <end position="133"/>
    </location>
</feature>
<feature type="compositionally biased region" description="Polar residues" evidence="1">
    <location>
        <begin position="19"/>
        <end position="28"/>
    </location>
</feature>
<gene>
    <name evidence="2" type="ORF">CTEN210_15709</name>
</gene>
<protein>
    <recommendedName>
        <fullName evidence="4">rRNA-processing protein FYV7</fullName>
    </recommendedName>
</protein>
<comment type="caution">
    <text evidence="2">The sequence shown here is derived from an EMBL/GenBank/DDBJ whole genome shotgun (WGS) entry which is preliminary data.</text>
</comment>
<feature type="compositionally biased region" description="Basic residues" evidence="1">
    <location>
        <begin position="134"/>
        <end position="148"/>
    </location>
</feature>
<feature type="region of interest" description="Disordered" evidence="1">
    <location>
        <begin position="1"/>
        <end position="152"/>
    </location>
</feature>
<keyword evidence="3" id="KW-1185">Reference proteome</keyword>
<dbReference type="AlphaFoldDB" id="A0AAD3D7M6"/>
<dbReference type="EMBL" id="BLLK01000062">
    <property type="protein sequence ID" value="GFH59233.1"/>
    <property type="molecule type" value="Genomic_DNA"/>
</dbReference>
<dbReference type="Proteomes" id="UP001054902">
    <property type="component" value="Unassembled WGS sequence"/>
</dbReference>
<dbReference type="Pfam" id="PF08524">
    <property type="entry name" value="rRNA_processing"/>
    <property type="match status" value="1"/>
</dbReference>
<evidence type="ECO:0008006" key="4">
    <source>
        <dbReference type="Google" id="ProtNLM"/>
    </source>
</evidence>
<evidence type="ECO:0000313" key="3">
    <source>
        <dbReference type="Proteomes" id="UP001054902"/>
    </source>
</evidence>
<evidence type="ECO:0000256" key="1">
    <source>
        <dbReference type="SAM" id="MobiDB-lite"/>
    </source>
</evidence>